<dbReference type="NCBIfam" id="TIGR01640">
    <property type="entry name" value="F_box_assoc_1"/>
    <property type="match status" value="1"/>
</dbReference>
<protein>
    <recommendedName>
        <fullName evidence="1">F-box associated beta-propeller type 1 domain-containing protein</fullName>
    </recommendedName>
</protein>
<dbReference type="InterPro" id="IPR017451">
    <property type="entry name" value="F-box-assoc_interact_dom"/>
</dbReference>
<evidence type="ECO:0000313" key="2">
    <source>
        <dbReference type="EnsemblPlants" id="EMT10954"/>
    </source>
</evidence>
<dbReference type="InterPro" id="IPR006527">
    <property type="entry name" value="F-box-assoc_dom_typ1"/>
</dbReference>
<sequence>MPPALPLIYAYNFKCDGDRVKFLDIIPFDHRVGAATADRLQSVAQIDLSYPGMEVSCDGLLVFSVGENRNLSVYNPATRQYAPLPQIAGFMLLGMYPHSPTGKYRLLLYLSDANLGQDGSYVFSLGSDQSPRYKGYPNAFELMFTRPILFRGNLHWQILESAGNMLKVFDTTAESFRQMRAPPLPYPAHLFEMDGMLSMSSFDEATNTTIDIWMSQDYDNELWALKYRVKLPVADLTVQFGKFVEYWNFMVTSRDGGVSMLVKFGEWLLQFDINGKLIASFHFAEHCLKQTLVQHTFFPMLQGYVVNNSSFIGC</sequence>
<dbReference type="PANTHER" id="PTHR31672:SF2">
    <property type="entry name" value="F-BOX DOMAIN-CONTAINING PROTEIN"/>
    <property type="match status" value="1"/>
</dbReference>
<organism evidence="2">
    <name type="scientific">Aegilops tauschii</name>
    <name type="common">Tausch's goatgrass</name>
    <name type="synonym">Aegilops squarrosa</name>
    <dbReference type="NCBI Taxonomy" id="37682"/>
    <lineage>
        <taxon>Eukaryota</taxon>
        <taxon>Viridiplantae</taxon>
        <taxon>Streptophyta</taxon>
        <taxon>Embryophyta</taxon>
        <taxon>Tracheophyta</taxon>
        <taxon>Spermatophyta</taxon>
        <taxon>Magnoliopsida</taxon>
        <taxon>Liliopsida</taxon>
        <taxon>Poales</taxon>
        <taxon>Poaceae</taxon>
        <taxon>BOP clade</taxon>
        <taxon>Pooideae</taxon>
        <taxon>Triticodae</taxon>
        <taxon>Triticeae</taxon>
        <taxon>Triticinae</taxon>
        <taxon>Aegilops</taxon>
    </lineage>
</organism>
<name>M8BVX9_AEGTA</name>
<dbReference type="Pfam" id="PF07734">
    <property type="entry name" value="FBA_1"/>
    <property type="match status" value="1"/>
</dbReference>
<proteinExistence type="predicted"/>
<reference evidence="2" key="1">
    <citation type="submission" date="2015-06" db="UniProtKB">
        <authorList>
            <consortium name="EnsemblPlants"/>
        </authorList>
    </citation>
    <scope>IDENTIFICATION</scope>
</reference>
<dbReference type="InterPro" id="IPR050796">
    <property type="entry name" value="SCF_F-box_component"/>
</dbReference>
<feature type="domain" description="F-box associated beta-propeller type 1" evidence="1">
    <location>
        <begin position="55"/>
        <end position="228"/>
    </location>
</feature>
<dbReference type="PANTHER" id="PTHR31672">
    <property type="entry name" value="BNACNNG10540D PROTEIN"/>
    <property type="match status" value="1"/>
</dbReference>
<dbReference type="AlphaFoldDB" id="M8BVX9"/>
<dbReference type="EnsemblPlants" id="EMT10954">
    <property type="protein sequence ID" value="EMT10954"/>
    <property type="gene ID" value="F775_11050"/>
</dbReference>
<dbReference type="ExpressionAtlas" id="M8BVX9">
    <property type="expression patterns" value="baseline"/>
</dbReference>
<evidence type="ECO:0000259" key="1">
    <source>
        <dbReference type="Pfam" id="PF07734"/>
    </source>
</evidence>
<accession>M8BVX9</accession>